<evidence type="ECO:0000256" key="4">
    <source>
        <dbReference type="ARBA" id="ARBA00022771"/>
    </source>
</evidence>
<evidence type="ECO:0000256" key="7">
    <source>
        <dbReference type="ARBA" id="ARBA00023163"/>
    </source>
</evidence>
<gene>
    <name evidence="14" type="primary">LOC105229121</name>
</gene>
<dbReference type="PANTHER" id="PTHR45944">
    <property type="entry name" value="SCHNURRI, ISOFORM F"/>
    <property type="match status" value="1"/>
</dbReference>
<feature type="compositionally biased region" description="Low complexity" evidence="10">
    <location>
        <begin position="309"/>
        <end position="338"/>
    </location>
</feature>
<dbReference type="InterPro" id="IPR034729">
    <property type="entry name" value="Znf_CCHC_HIVEP"/>
</dbReference>
<evidence type="ECO:0000256" key="1">
    <source>
        <dbReference type="ARBA" id="ARBA00004123"/>
    </source>
</evidence>
<dbReference type="InterPro" id="IPR036236">
    <property type="entry name" value="Znf_C2H2_sf"/>
</dbReference>
<feature type="compositionally biased region" description="Polar residues" evidence="10">
    <location>
        <begin position="2639"/>
        <end position="2659"/>
    </location>
</feature>
<feature type="compositionally biased region" description="Polar residues" evidence="10">
    <location>
        <begin position="544"/>
        <end position="556"/>
    </location>
</feature>
<reference evidence="14" key="1">
    <citation type="submission" date="2025-08" db="UniProtKB">
        <authorList>
            <consortium name="RefSeq"/>
        </authorList>
    </citation>
    <scope>IDENTIFICATION</scope>
    <source>
        <tissue evidence="14">Adult</tissue>
    </source>
</reference>
<feature type="compositionally biased region" description="Polar residues" evidence="10">
    <location>
        <begin position="2241"/>
        <end position="2256"/>
    </location>
</feature>
<dbReference type="PROSITE" id="PS51811">
    <property type="entry name" value="ZF_CCHC_HIVEP"/>
    <property type="match status" value="1"/>
</dbReference>
<dbReference type="GeneID" id="105229121"/>
<feature type="compositionally biased region" description="Low complexity" evidence="10">
    <location>
        <begin position="346"/>
        <end position="356"/>
    </location>
</feature>
<dbReference type="Gene3D" id="3.30.160.60">
    <property type="entry name" value="Classic Zinc Finger"/>
    <property type="match status" value="6"/>
</dbReference>
<feature type="compositionally biased region" description="Low complexity" evidence="10">
    <location>
        <begin position="2626"/>
        <end position="2638"/>
    </location>
</feature>
<feature type="region of interest" description="Disordered" evidence="10">
    <location>
        <begin position="1132"/>
        <end position="1151"/>
    </location>
</feature>
<dbReference type="SMART" id="SM00451">
    <property type="entry name" value="ZnF_U1"/>
    <property type="match status" value="5"/>
</dbReference>
<accession>A0ABM3JJF2</accession>
<feature type="compositionally biased region" description="Low complexity" evidence="10">
    <location>
        <begin position="1452"/>
        <end position="1484"/>
    </location>
</feature>
<feature type="compositionally biased region" description="Polar residues" evidence="10">
    <location>
        <begin position="1961"/>
        <end position="1971"/>
    </location>
</feature>
<keyword evidence="13" id="KW-1185">Reference proteome</keyword>
<keyword evidence="4 9" id="KW-0863">Zinc-finger</keyword>
<dbReference type="PROSITE" id="PS50157">
    <property type="entry name" value="ZINC_FINGER_C2H2_2"/>
    <property type="match status" value="7"/>
</dbReference>
<feature type="region of interest" description="Disordered" evidence="10">
    <location>
        <begin position="1"/>
        <end position="100"/>
    </location>
</feature>
<name>A0ABM3JJF2_BACDO</name>
<feature type="region of interest" description="Disordered" evidence="10">
    <location>
        <begin position="897"/>
        <end position="925"/>
    </location>
</feature>
<feature type="compositionally biased region" description="Basic and acidic residues" evidence="10">
    <location>
        <begin position="19"/>
        <end position="32"/>
    </location>
</feature>
<keyword evidence="6" id="KW-0805">Transcription regulation</keyword>
<evidence type="ECO:0000256" key="5">
    <source>
        <dbReference type="ARBA" id="ARBA00022833"/>
    </source>
</evidence>
<keyword evidence="8" id="KW-0539">Nucleus</keyword>
<evidence type="ECO:0000256" key="3">
    <source>
        <dbReference type="ARBA" id="ARBA00022737"/>
    </source>
</evidence>
<feature type="domain" description="C2H2-type" evidence="11">
    <location>
        <begin position="2189"/>
        <end position="2213"/>
    </location>
</feature>
<feature type="region of interest" description="Disordered" evidence="10">
    <location>
        <begin position="1452"/>
        <end position="1505"/>
    </location>
</feature>
<feature type="region of interest" description="Disordered" evidence="10">
    <location>
        <begin position="2360"/>
        <end position="2396"/>
    </location>
</feature>
<feature type="region of interest" description="Disordered" evidence="10">
    <location>
        <begin position="159"/>
        <end position="252"/>
    </location>
</feature>
<dbReference type="SUPFAM" id="SSF57667">
    <property type="entry name" value="beta-beta-alpha zinc fingers"/>
    <property type="match status" value="4"/>
</dbReference>
<feature type="region of interest" description="Disordered" evidence="10">
    <location>
        <begin position="2109"/>
        <end position="2140"/>
    </location>
</feature>
<feature type="region of interest" description="Disordered" evidence="10">
    <location>
        <begin position="1265"/>
        <end position="1333"/>
    </location>
</feature>
<feature type="region of interest" description="Disordered" evidence="10">
    <location>
        <begin position="2576"/>
        <end position="2714"/>
    </location>
</feature>
<feature type="domain" description="C2H2-type" evidence="11">
    <location>
        <begin position="2793"/>
        <end position="2822"/>
    </location>
</feature>
<feature type="compositionally biased region" description="Low complexity" evidence="10">
    <location>
        <begin position="1066"/>
        <end position="1076"/>
    </location>
</feature>
<feature type="compositionally biased region" description="Polar residues" evidence="10">
    <location>
        <begin position="1283"/>
        <end position="1295"/>
    </location>
</feature>
<dbReference type="PANTHER" id="PTHR45944:SF2">
    <property type="entry name" value="SCHNURRI, ISOFORM F"/>
    <property type="match status" value="1"/>
</dbReference>
<evidence type="ECO:0000256" key="6">
    <source>
        <dbReference type="ARBA" id="ARBA00023015"/>
    </source>
</evidence>
<feature type="domain" description="CCHC HIVEP-type" evidence="12">
    <location>
        <begin position="1361"/>
        <end position="1391"/>
    </location>
</feature>
<feature type="domain" description="C2H2-type" evidence="11">
    <location>
        <begin position="463"/>
        <end position="490"/>
    </location>
</feature>
<feature type="compositionally biased region" description="Basic and acidic residues" evidence="10">
    <location>
        <begin position="163"/>
        <end position="175"/>
    </location>
</feature>
<evidence type="ECO:0000256" key="2">
    <source>
        <dbReference type="ARBA" id="ARBA00022723"/>
    </source>
</evidence>
<dbReference type="InterPro" id="IPR003604">
    <property type="entry name" value="Matrin/U1-like-C_Znf_C2H2"/>
</dbReference>
<feature type="compositionally biased region" description="Polar residues" evidence="10">
    <location>
        <begin position="2584"/>
        <end position="2595"/>
    </location>
</feature>
<feature type="domain" description="C2H2-type" evidence="11">
    <location>
        <begin position="2838"/>
        <end position="2867"/>
    </location>
</feature>
<feature type="compositionally biased region" description="Polar residues" evidence="10">
    <location>
        <begin position="1236"/>
        <end position="1247"/>
    </location>
</feature>
<evidence type="ECO:0000256" key="8">
    <source>
        <dbReference type="ARBA" id="ARBA00023242"/>
    </source>
</evidence>
<comment type="subcellular location">
    <subcellularLocation>
        <location evidence="1">Nucleus</location>
    </subcellularLocation>
</comment>
<feature type="compositionally biased region" description="Low complexity" evidence="10">
    <location>
        <begin position="897"/>
        <end position="913"/>
    </location>
</feature>
<evidence type="ECO:0000256" key="10">
    <source>
        <dbReference type="SAM" id="MobiDB-lite"/>
    </source>
</evidence>
<evidence type="ECO:0000256" key="9">
    <source>
        <dbReference type="PROSITE-ProRule" id="PRU00042"/>
    </source>
</evidence>
<feature type="region of interest" description="Disordered" evidence="10">
    <location>
        <begin position="1917"/>
        <end position="1971"/>
    </location>
</feature>
<feature type="compositionally biased region" description="Low complexity" evidence="10">
    <location>
        <begin position="1132"/>
        <end position="1149"/>
    </location>
</feature>
<feature type="region of interest" description="Disordered" evidence="10">
    <location>
        <begin position="2294"/>
        <end position="2316"/>
    </location>
</feature>
<feature type="domain" description="C2H2-type" evidence="11">
    <location>
        <begin position="2161"/>
        <end position="2188"/>
    </location>
</feature>
<feature type="region of interest" description="Disordered" evidence="10">
    <location>
        <begin position="1051"/>
        <end position="1076"/>
    </location>
</feature>
<feature type="compositionally biased region" description="Low complexity" evidence="10">
    <location>
        <begin position="3036"/>
        <end position="3065"/>
    </location>
</feature>
<keyword evidence="7" id="KW-0804">Transcription</keyword>
<proteinExistence type="predicted"/>
<feature type="compositionally biased region" description="Low complexity" evidence="10">
    <location>
        <begin position="1917"/>
        <end position="1926"/>
    </location>
</feature>
<feature type="region of interest" description="Disordered" evidence="10">
    <location>
        <begin position="1158"/>
        <end position="1247"/>
    </location>
</feature>
<feature type="compositionally biased region" description="Polar residues" evidence="10">
    <location>
        <begin position="1205"/>
        <end position="1229"/>
    </location>
</feature>
<evidence type="ECO:0000259" key="11">
    <source>
        <dbReference type="PROSITE" id="PS50157"/>
    </source>
</evidence>
<evidence type="ECO:0000313" key="14">
    <source>
        <dbReference type="RefSeq" id="XP_049309371.1"/>
    </source>
</evidence>
<feature type="compositionally biased region" description="Polar residues" evidence="10">
    <location>
        <begin position="243"/>
        <end position="252"/>
    </location>
</feature>
<feature type="region of interest" description="Disordered" evidence="10">
    <location>
        <begin position="1860"/>
        <end position="1883"/>
    </location>
</feature>
<feature type="compositionally biased region" description="Polar residues" evidence="10">
    <location>
        <begin position="1180"/>
        <end position="1198"/>
    </location>
</feature>
<feature type="region of interest" description="Disordered" evidence="10">
    <location>
        <begin position="735"/>
        <end position="780"/>
    </location>
</feature>
<feature type="compositionally biased region" description="Low complexity" evidence="10">
    <location>
        <begin position="2112"/>
        <end position="2128"/>
    </location>
</feature>
<feature type="region of interest" description="Disordered" evidence="10">
    <location>
        <begin position="3002"/>
        <end position="3065"/>
    </location>
</feature>
<feature type="compositionally biased region" description="Acidic residues" evidence="10">
    <location>
        <begin position="2259"/>
        <end position="2269"/>
    </location>
</feature>
<keyword evidence="2" id="KW-0479">Metal-binding</keyword>
<feature type="compositionally biased region" description="Polar residues" evidence="10">
    <location>
        <begin position="2295"/>
        <end position="2306"/>
    </location>
</feature>
<feature type="compositionally biased region" description="Low complexity" evidence="10">
    <location>
        <begin position="1307"/>
        <end position="1318"/>
    </location>
</feature>
<feature type="region of interest" description="Disordered" evidence="10">
    <location>
        <begin position="309"/>
        <end position="356"/>
    </location>
</feature>
<dbReference type="Pfam" id="PF00096">
    <property type="entry name" value="zf-C2H2"/>
    <property type="match status" value="4"/>
</dbReference>
<evidence type="ECO:0000259" key="12">
    <source>
        <dbReference type="PROSITE" id="PS51811"/>
    </source>
</evidence>
<feature type="region of interest" description="Disordered" evidence="10">
    <location>
        <begin position="527"/>
        <end position="568"/>
    </location>
</feature>
<feature type="region of interest" description="Disordered" evidence="10">
    <location>
        <begin position="1792"/>
        <end position="1816"/>
    </location>
</feature>
<feature type="compositionally biased region" description="Low complexity" evidence="10">
    <location>
        <begin position="1162"/>
        <end position="1178"/>
    </location>
</feature>
<protein>
    <submittedName>
        <fullName evidence="14">Zinc finger protein 40 isoform X1</fullName>
    </submittedName>
</protein>
<keyword evidence="5" id="KW-0862">Zinc</keyword>
<feature type="region of interest" description="Disordered" evidence="10">
    <location>
        <begin position="2226"/>
        <end position="2282"/>
    </location>
</feature>
<feature type="domain" description="C2H2-type" evidence="11">
    <location>
        <begin position="491"/>
        <end position="520"/>
    </location>
</feature>
<dbReference type="Proteomes" id="UP001652620">
    <property type="component" value="Chromosome 3"/>
</dbReference>
<feature type="compositionally biased region" description="Polar residues" evidence="10">
    <location>
        <begin position="3013"/>
        <end position="3027"/>
    </location>
</feature>
<dbReference type="SMART" id="SM00355">
    <property type="entry name" value="ZnF_C2H2"/>
    <property type="match status" value="8"/>
</dbReference>
<feature type="compositionally biased region" description="Low complexity" evidence="10">
    <location>
        <begin position="177"/>
        <end position="223"/>
    </location>
</feature>
<feature type="compositionally biased region" description="Basic and acidic residues" evidence="10">
    <location>
        <begin position="2271"/>
        <end position="2282"/>
    </location>
</feature>
<organism evidence="13 14">
    <name type="scientific">Bactrocera dorsalis</name>
    <name type="common">Oriental fruit fly</name>
    <name type="synonym">Dacus dorsalis</name>
    <dbReference type="NCBI Taxonomy" id="27457"/>
    <lineage>
        <taxon>Eukaryota</taxon>
        <taxon>Metazoa</taxon>
        <taxon>Ecdysozoa</taxon>
        <taxon>Arthropoda</taxon>
        <taxon>Hexapoda</taxon>
        <taxon>Insecta</taxon>
        <taxon>Pterygota</taxon>
        <taxon>Neoptera</taxon>
        <taxon>Endopterygota</taxon>
        <taxon>Diptera</taxon>
        <taxon>Brachycera</taxon>
        <taxon>Muscomorpha</taxon>
        <taxon>Tephritoidea</taxon>
        <taxon>Tephritidae</taxon>
        <taxon>Bactrocera</taxon>
        <taxon>Bactrocera</taxon>
    </lineage>
</organism>
<feature type="region of interest" description="Disordered" evidence="10">
    <location>
        <begin position="625"/>
        <end position="674"/>
    </location>
</feature>
<feature type="compositionally biased region" description="Low complexity" evidence="10">
    <location>
        <begin position="2693"/>
        <end position="2708"/>
    </location>
</feature>
<feature type="compositionally biased region" description="Low complexity" evidence="10">
    <location>
        <begin position="625"/>
        <end position="658"/>
    </location>
</feature>
<keyword evidence="3" id="KW-0677">Repeat</keyword>
<dbReference type="InterPro" id="IPR013087">
    <property type="entry name" value="Znf_C2H2_type"/>
</dbReference>
<dbReference type="RefSeq" id="XP_049309371.1">
    <property type="nucleotide sequence ID" value="XM_049453414.1"/>
</dbReference>
<dbReference type="PROSITE" id="PS00028">
    <property type="entry name" value="ZINC_FINGER_C2H2_1"/>
    <property type="match status" value="7"/>
</dbReference>
<feature type="domain" description="C2H2-type" evidence="11">
    <location>
        <begin position="2765"/>
        <end position="2792"/>
    </location>
</feature>
<evidence type="ECO:0000313" key="13">
    <source>
        <dbReference type="Proteomes" id="UP001652620"/>
    </source>
</evidence>
<feature type="compositionally biased region" description="Polar residues" evidence="10">
    <location>
        <begin position="34"/>
        <end position="51"/>
    </location>
</feature>
<sequence length="3065" mass="325563">MARRKGSGRGKTTVNSRKSALENARERLKDDPGGTTQSRQQNLSNSNMEAATTTTTTTKHYNKTTKLQNNHHRATERRGTYRTQGGEAQANASDNVKVPKQTAKQAKAAAAAAQRAAALAAYTATETVVSGSTGKATAGGAKDPLAIGNEAAVVIQGNNKSARVREARGEQKTVVKSETATTNVSNNNNNNTTTATSSSSHNSNNKHSDTSNSSLSKSNFTLSQNELARKSEKSQQQQQQQQNVNNSSDMTATAKTAETTGQGAAPVPAPAAEPNTWNNARYLHKKFKRLASTTDVDSLVADSQRVNAAGSSASSEAGSEVAPTRTTSLSSAASTSSISPPPATTPTPTAATNAQSTAPTANAAFVQSAIAALPLTNGHAHVAAAPAVATAEQSNYNNNAHSVKYSGATAQSSNHSESNNNDSISAAQQLEAEQIPQTLSHIYENQQSQQNNGGNSNASTGRYVCPYCNLNCTKPSVLQKHIRAHTNERPYPCDICGIAFKTNSNYYKHCRSRSHAARKRGIAVPISADDGLFGGSDQEGDPELSNSSSDVLSRTASPLEDLSTTSSPVVMSTTATAANTLTPQQLQQLQQQQQKQTQLQQQQQIVLAIQQQQQLQQASAAQSTHVALPSAPSPSSLSSAKSAYLQQPAQQQPQQLPLGSPAAGTLPPPQSQTTNATTITAVTTTSKQAAAATELKPYKPKFHNAAFYATTKEAAAAVAAGMPPGLLQPLPLQQSPHQQLPQAPPHNMPPATHLAMLPQAPAPPPAPTAVHHPSLSPSTQVKLSNHINTHQLQLQLQQPQQPHALHVLPPPLNAGIPLHHVAAMSPKSAGPRPDLVNAAAAVAAANMGYLPGTRMIYPGGIDLPPEALHMMTADKRQKLHFQYKWLEQELQQHFHKLSQQQQQQLQHMSPSQLTAHAPPAPTTVLKPTATLPVHARATSAANAQHVSAAPTAGMQQMTASAPLPGAQQTPLQYFSNTGGGGMVSAASSTTSNTTASISTGILHSNISNAAASGTNKVADLVQEHITKLISQNEAIVENKAVLLQKKYPKGLNRSRSFTNNGGGNNSGAAATSTGTAGGSNVSLVATTAVGSDSATNARLAQAIVQKQQQQQLQQQLQQQQHYQQQFQQQLMAGSQAMQMPPPSQQQQQQHIAQLRLEEQHQQHQLQLQQQQQQQHHMQPNGISKNLMSMSSATKSSGISGPMPQHLQTLHSQPQRHPTTSAYRQQQLSTALPPETQRPTPSPTSKDNMNAMQQISAAANSNALPLNLSAKPKPRQEEQADTIPASNLATTTPSNTPRKRQSIENQMSNSSNDGSTNSSMVTAPPAVSSGTANAKQPTNVSIIKNLLLNARGLAKPTGEGEDAVYNCPLCSNTFRTAEDLQLHNSTYCQGAASAPISPVSSPSYLHFRSNSMTLNLPELKNTILSSQNPLPLAKLAWYQLRTKPSSLVLSRLSASQAGSSKATTTTTTSATSTAPTSSTSSNSVANCVASPRSTPPNGPPANLTLPDPNIVRLIDAPLPSPGPLLGKTPLVDFGNTSETRKSSEDVIITKMHEDRQFETHTSAKRAKLASESNEIFSLNQTSTSSGSGVMAATSSKRLTINSISGGDIQLLPNTSTSDLSKKEERMRRFTSSGGCIIPLSECSDVDKSTKMIRTPLLSGGSFQEVSPKPKDKENKSGIALPFPNSSAFTSKLSLVGLGLPTNGPQHFHQFSINPITAFNPLTLPPLQSMTGSGEKIIPHVPGIPGPNSLTPQLPPPQHLQLPQPVPQLLTAGRSLSPNRKKTQSPLLIANSVSPKSMTMSSQENLKSASPFRSAQNAPNEFERATGMRAARNWNSQAAAGSTSKPNSLDVPKKPFNFTRMADNISPRKGGSANVPKSSPPEGEVRHFNFDHLTKDVETGTSTPANSALTPLHVDISASAASGNSNSSEPTDAERKKSKFLRPTSLPLKPGTFTPKRHHGITPNANTLPLISPETPRQSKSCVQLYLNGHAYTYLGLKCSTKMFYCTVNCPQASYVAGAQKLSMYSVWKVCAENNPHPLGFKPKLVMSLYDSRQKSSTSTMAGMNKLPYTLVVSQQTVMTPFENNQGQYLHHQLKQISLNTNTTESADQLKKISAGSSGSSSGSSGSADGSSKKEPSASQMLVGGYESHEDYTYIRGRGRGRYVCSECGIRCKKPSMLKKHIRTHTDVRPYTCKHCNFSFKTKGNLTKHMQSKTHFKKCLELGINPGPMPADGEFLEPEPEFDQQSTTSAGGRTSSIPGESDSDDYSDNESESSGRHTDESKSRLLEHEAARGLLSLSMTPPIGQSISPHPKTEPYPYQQHGERVETAAMSFVGQTSMATTAVTTTCASTGSTHPTGIKRVISFSSPKPPFDYQKQEQYYSNPEESKPKPNNNAAAASYESAPIDLTKPRAAVSVTSSSVTASTAAVQLSNTALAEEYSGSTAVPLSGPPVQTQAQIRDVIFGNSNNESGFLKTLISVSDKVRSSTEMLENYKNGDELSQAYQYHKAFQYHKIKQIQMNQSFPDAVNVNAINQNLASTTNMSTVSVAGAGANIALTTTATASSGVRISESIATTVLTNDTTDATDSPPNKSSAATSNKVEREKNTTELQVPTIEVNAAPTEESKSEQTVAPATAATAASTNKVNVSSSNATNTKPIPTKSNVPAACKSSDEGEDSEYISDQEQPAAGHTAKRSRNVSNTASNNNTTNTESHNAKLPAVVAQPGTTDFTGVLSAPGRTVVVGEDGLKKSGNNEIQPVYRVRMSPDGRPVCKVCTKTFQTQGQLSLHMNIHYMERKFRCEPCGVSFRTQGHLQKHERAEAHKNKVMMTSTFGVPTTSNPRPFECTDCKIAFRIHGHLAKHLRSKTHVQKLECLQKLPFGTYAEIERAGISLTEIDTSDCENSLISLKTLAQKLIEKDPNKLGSYTTPSGMSVGSGLSGASGAMGESAGISNNHSAIVSQDSASEDDFSAATIAAATAIASLDNDSATNTPKRTNSTSEDEAIASGLNNNLKRRLPGNFSNGEESDNPTESASSEKRARVSSLSSIGAASATAAVGSPASITSSNASSNN</sequence>
<dbReference type="InterPro" id="IPR051969">
    <property type="entry name" value="Zinc-finger_DNA-bd_regulators"/>
</dbReference>